<organism evidence="2 3">
    <name type="scientific">Pristionchus fissidentatus</name>
    <dbReference type="NCBI Taxonomy" id="1538716"/>
    <lineage>
        <taxon>Eukaryota</taxon>
        <taxon>Metazoa</taxon>
        <taxon>Ecdysozoa</taxon>
        <taxon>Nematoda</taxon>
        <taxon>Chromadorea</taxon>
        <taxon>Rhabditida</taxon>
        <taxon>Rhabditina</taxon>
        <taxon>Diplogasteromorpha</taxon>
        <taxon>Diplogasteroidea</taxon>
        <taxon>Neodiplogasteridae</taxon>
        <taxon>Pristionchus</taxon>
    </lineage>
</organism>
<dbReference type="EMBL" id="BTSY01000003">
    <property type="protein sequence ID" value="GMT20721.1"/>
    <property type="molecule type" value="Genomic_DNA"/>
</dbReference>
<reference evidence="2" key="1">
    <citation type="submission" date="2023-10" db="EMBL/GenBank/DDBJ databases">
        <title>Genome assembly of Pristionchus species.</title>
        <authorList>
            <person name="Yoshida K."/>
            <person name="Sommer R.J."/>
        </authorList>
    </citation>
    <scope>NUCLEOTIDE SEQUENCE</scope>
    <source>
        <strain evidence="2">RS5133</strain>
    </source>
</reference>
<proteinExistence type="predicted"/>
<protein>
    <submittedName>
        <fullName evidence="2">Uncharacterized protein</fullName>
    </submittedName>
</protein>
<gene>
    <name evidence="2" type="ORF">PFISCL1PPCAC_12018</name>
</gene>
<dbReference type="AlphaFoldDB" id="A0AAV5VQ81"/>
<sequence length="98" mass="11165">MSRSSSRLDPYSAQMREEQKAIINGLLGIIYDNYDTTRRMQTTVDSIHRMMIFIVVCVVLLLVVGVLAGCYFGCRRYQNERGVSSPLHQPRKSAPIEL</sequence>
<name>A0AAV5VQ81_9BILA</name>
<feature type="transmembrane region" description="Helical" evidence="1">
    <location>
        <begin position="50"/>
        <end position="74"/>
    </location>
</feature>
<evidence type="ECO:0000313" key="3">
    <source>
        <dbReference type="Proteomes" id="UP001432322"/>
    </source>
</evidence>
<accession>A0AAV5VQ81</accession>
<evidence type="ECO:0000313" key="2">
    <source>
        <dbReference type="EMBL" id="GMT20721.1"/>
    </source>
</evidence>
<evidence type="ECO:0000256" key="1">
    <source>
        <dbReference type="SAM" id="Phobius"/>
    </source>
</evidence>
<keyword evidence="3" id="KW-1185">Reference proteome</keyword>
<keyword evidence="1" id="KW-1133">Transmembrane helix</keyword>
<comment type="caution">
    <text evidence="2">The sequence shown here is derived from an EMBL/GenBank/DDBJ whole genome shotgun (WGS) entry which is preliminary data.</text>
</comment>
<keyword evidence="1" id="KW-0812">Transmembrane</keyword>
<keyword evidence="1" id="KW-0472">Membrane</keyword>
<dbReference type="Proteomes" id="UP001432322">
    <property type="component" value="Unassembled WGS sequence"/>
</dbReference>